<keyword evidence="6" id="KW-1185">Reference proteome</keyword>
<dbReference type="Gene3D" id="2.40.160.10">
    <property type="entry name" value="Porin"/>
    <property type="match status" value="1"/>
</dbReference>
<dbReference type="PANTHER" id="PTHR34596:SF2">
    <property type="entry name" value="CHITOPORIN"/>
    <property type="match status" value="1"/>
</dbReference>
<evidence type="ECO:0000313" key="6">
    <source>
        <dbReference type="Proteomes" id="UP000294575"/>
    </source>
</evidence>
<dbReference type="Pfam" id="PF03573">
    <property type="entry name" value="OprD"/>
    <property type="match status" value="1"/>
</dbReference>
<dbReference type="AlphaFoldDB" id="A0A4R6TWY6"/>
<name>A0A4R6TWY6_9GAMM</name>
<dbReference type="PANTHER" id="PTHR34596">
    <property type="entry name" value="CHITOPORIN"/>
    <property type="match status" value="1"/>
</dbReference>
<evidence type="ECO:0000256" key="3">
    <source>
        <dbReference type="ARBA" id="ARBA00022729"/>
    </source>
</evidence>
<dbReference type="Proteomes" id="UP000294575">
    <property type="component" value="Unassembled WGS sequence"/>
</dbReference>
<evidence type="ECO:0000256" key="2">
    <source>
        <dbReference type="ARBA" id="ARBA00022448"/>
    </source>
</evidence>
<accession>A0A4R6TWY6</accession>
<comment type="caution">
    <text evidence="5">The sequence shown here is derived from an EMBL/GenBank/DDBJ whole genome shotgun (WGS) entry which is preliminary data.</text>
</comment>
<keyword evidence="2" id="KW-0813">Transport</keyword>
<dbReference type="GO" id="GO:0016020">
    <property type="term" value="C:membrane"/>
    <property type="evidence" value="ECO:0007669"/>
    <property type="project" value="InterPro"/>
</dbReference>
<dbReference type="GO" id="GO:0015288">
    <property type="term" value="F:porin activity"/>
    <property type="evidence" value="ECO:0007669"/>
    <property type="project" value="TreeGrafter"/>
</dbReference>
<evidence type="ECO:0000256" key="1">
    <source>
        <dbReference type="ARBA" id="ARBA00009075"/>
    </source>
</evidence>
<organism evidence="5 6">
    <name type="scientific">Thiopseudomonas denitrificans</name>
    <dbReference type="NCBI Taxonomy" id="1501432"/>
    <lineage>
        <taxon>Bacteria</taxon>
        <taxon>Pseudomonadati</taxon>
        <taxon>Pseudomonadota</taxon>
        <taxon>Gammaproteobacteria</taxon>
        <taxon>Pseudomonadales</taxon>
        <taxon>Pseudomonadaceae</taxon>
        <taxon>Thiopseudomonas</taxon>
    </lineage>
</organism>
<reference evidence="5 6" key="1">
    <citation type="submission" date="2019-03" db="EMBL/GenBank/DDBJ databases">
        <title>Genomic Encyclopedia of Type Strains, Phase IV (KMG-IV): sequencing the most valuable type-strain genomes for metagenomic binning, comparative biology and taxonomic classification.</title>
        <authorList>
            <person name="Goeker M."/>
        </authorList>
    </citation>
    <scope>NUCLEOTIDE SEQUENCE [LARGE SCALE GENOMIC DNA]</scope>
    <source>
        <strain evidence="5 6">DSM 28679</strain>
    </source>
</reference>
<dbReference type="RefSeq" id="WP_101496061.1">
    <property type="nucleotide sequence ID" value="NZ_LNJZ01000003.1"/>
</dbReference>
<dbReference type="InterPro" id="IPR005318">
    <property type="entry name" value="OM_porin_bac"/>
</dbReference>
<gene>
    <name evidence="5" type="ORF">DFQ45_11266</name>
</gene>
<dbReference type="InterPro" id="IPR023614">
    <property type="entry name" value="Porin_dom_sf"/>
</dbReference>
<proteinExistence type="inferred from homology"/>
<comment type="similarity">
    <text evidence="1">Belongs to the outer membrane porin (Opr) (TC 1.B.25) family.</text>
</comment>
<dbReference type="OrthoDB" id="6759120at2"/>
<feature type="signal peptide" evidence="4">
    <location>
        <begin position="1"/>
        <end position="20"/>
    </location>
</feature>
<evidence type="ECO:0000256" key="4">
    <source>
        <dbReference type="SAM" id="SignalP"/>
    </source>
</evidence>
<feature type="chain" id="PRO_5020867872" evidence="4">
    <location>
        <begin position="21"/>
        <end position="450"/>
    </location>
</feature>
<sequence length="450" mass="49201">MKTRYTALALCVLASMTVPGVCVQAGEQQQSAGLVEDSHWQVLNRIVYDNRDYKNGGRSNGARNAFKPRAERNGYAEELAYGLMASFQSGFTQGTVGFGVDAHSYIGVKLDSGGGRAGKSRLLALDKDGHARDSFSRTGAAAKVRLSSTVLKYGEQRTKNPIFSSSDTRLLPETTRGWLLTSSDLKDFALQAGHFTGGADRNSNSQNNDLVVNYANPDAKKGNALSFAGGTWKGIPALSLTAYAGRYEDNWKTYYLGSYYSLPVTTTGTLAFDLNLYHSKDYGQARAGEIDNTTWSLMVSYAQGNHKLGLGYQKVDGDTPFDYVNRGSIWLGNAMQLSDFNAPREASWQLKYDYDLGDLLLPGLNLTAAYTRGSGIDGSGMDQKGAYTWLGYGKGGKHWERDLMLRYTVQDGKAKGLAFSLRHDVHRSNKAQAELDTNQVRFAVEYPLGG</sequence>
<protein>
    <submittedName>
        <fullName evidence="5">Imipenem/basic amino acid-specific outer membrane pore</fullName>
    </submittedName>
</protein>
<keyword evidence="3 4" id="KW-0732">Signal</keyword>
<evidence type="ECO:0000313" key="5">
    <source>
        <dbReference type="EMBL" id="TDQ36519.1"/>
    </source>
</evidence>
<dbReference type="EMBL" id="SNYK01000012">
    <property type="protein sequence ID" value="TDQ36519.1"/>
    <property type="molecule type" value="Genomic_DNA"/>
</dbReference>